<dbReference type="PRINTS" id="PR00633">
    <property type="entry name" value="RCCNDNSATION"/>
</dbReference>
<dbReference type="InterPro" id="IPR009091">
    <property type="entry name" value="RCC1/BLIP-II"/>
</dbReference>
<sequence>MAAAALGLVAPGTAASAPTPRPYDHSKDKGRIPGTHGPLPDDFSTTRLSVKFRPGRDVRVRGNDVTAADDTDENALRKVLERHPGARIERLSRRSEQAVEREQARLEKRAGRALPDPNTWFTITVPKDIEGLLRDLNALPSVEIAQALPETRTPSEPLRNEQRYRNPVGSPAGTGLDADAANSLPGGRGEGITVTDIEAGDAHILNPVNALGAIAAGRDHTVLLAQAQGTQGYNEVWTAGDNGNGQLGVGGTADNDVLVWLRSLTHVKAVDAAADYTVAVKLDGTVWAWGDNATGQLGNGGTADSHVPVQVTGITNAVSVSAGPDGHVLAVLADGTVKAWGANSSGQLGTGTTTSTTTPVTVPGLTGVSTAVGAVAAAQGHSLALLADGTVKAWGNNSGGQLGTGTTTSSLVPVTIPGLGGVAQVSAKALHNLARLTGGGVKAWGSNGAGQLGDGTTTQRLSPVDVPGLSGVTAVSAGHFHSVATRSGELWAWGNNADGQLGLGDTAGRTSPTEVPGHYTGHFAAAGGDHTLVARELYYPPVTSWGDNDNGQLSLGDTADRTSPAGVPDLINWWNLCHEEFAGRPAPAGPPVLMQPMIGTRCATGFHGNASASVTGAQDDNGVGLAGLASRARLQLTYWDGTVLDEVTASGEPGDVALLEVALRVTSTGKWYPIEYTAAGYDMITRATQAGITVVEAAGNGGNSLDDPSDPYATTIMGRPDSGALMVGAGAPPSPGGTNCLGASPPAERTAMSFSTYGSRVDVQAYGSCVATIGRPGNQNLTPTETDPNKMYNGTFNGTSSASAVIAGTVASLQGIADHQGDVLSPANVRRLLKATGTPQPAGDTHHIGPQPNLRAAINALRGGVAAGANHGLAVRLDGTIRAWGAGSEGQLGNGGTAGSTTPVTVSGLTGVVRAPGAVAGGDGHSLAVKGDGTVWAWGDNDHGQLGDGTTVDRTTPVQVNGLTGVVAVSAGIDFSVAVRSDGTVWTWGYNANGRLGDGTTTDRTAPVQVSGLTGVAGVAAGASFVLAVRTDGTVRAWGANNSGQLGNGTTTQSLVPVTVSGLTGVSTWPGAIAAGFNHSVAVLAGGGVRAWGNNAAGKLGDGTTTDRTTPVAVSGPSSAVSVEVGLGHSLVTNANGDVSAWGDNSHGQLGDGTTTGRTTPITVPGLAGATGVAAGTWHSAVTRGDGALWAWGDNVHGQLGDGTTTGRSTPVQVSGTP</sequence>
<keyword evidence="6" id="KW-1185">Reference proteome</keyword>
<feature type="compositionally biased region" description="Basic and acidic residues" evidence="3">
    <location>
        <begin position="22"/>
        <end position="31"/>
    </location>
</feature>
<dbReference type="PANTHER" id="PTHR45982">
    <property type="entry name" value="REGULATOR OF CHROMOSOME CONDENSATION"/>
    <property type="match status" value="1"/>
</dbReference>
<feature type="domain" description="RCC1-like" evidence="4">
    <location>
        <begin position="861"/>
        <end position="1063"/>
    </location>
</feature>
<dbReference type="PROSITE" id="PS00626">
    <property type="entry name" value="RCC1_2"/>
    <property type="match status" value="3"/>
</dbReference>
<dbReference type="Proteomes" id="UP000256661">
    <property type="component" value="Unassembled WGS sequence"/>
</dbReference>
<dbReference type="InterPro" id="IPR051553">
    <property type="entry name" value="Ran_GTPase-activating"/>
</dbReference>
<proteinExistence type="predicted"/>
<dbReference type="Pfam" id="PF00415">
    <property type="entry name" value="RCC1"/>
    <property type="match status" value="3"/>
</dbReference>
<dbReference type="Gene3D" id="3.40.50.200">
    <property type="entry name" value="Peptidase S8/S53 domain"/>
    <property type="match status" value="1"/>
</dbReference>
<dbReference type="Gene3D" id="2.130.10.30">
    <property type="entry name" value="Regulator of chromosome condensation 1/beta-lactamase-inhibitor protein II"/>
    <property type="match status" value="4"/>
</dbReference>
<feature type="region of interest" description="Disordered" evidence="3">
    <location>
        <begin position="1"/>
        <end position="45"/>
    </location>
</feature>
<evidence type="ECO:0000313" key="5">
    <source>
        <dbReference type="EMBL" id="REE96952.1"/>
    </source>
</evidence>
<feature type="region of interest" description="Disordered" evidence="3">
    <location>
        <begin position="147"/>
        <end position="189"/>
    </location>
</feature>
<reference evidence="5 6" key="1">
    <citation type="submission" date="2018-08" db="EMBL/GenBank/DDBJ databases">
        <title>Sequencing the genomes of 1000 actinobacteria strains.</title>
        <authorList>
            <person name="Klenk H.-P."/>
        </authorList>
    </citation>
    <scope>NUCLEOTIDE SEQUENCE [LARGE SCALE GENOMIC DNA]</scope>
    <source>
        <strain evidence="5 6">DSM 43927</strain>
    </source>
</reference>
<feature type="region of interest" description="Disordered" evidence="3">
    <location>
        <begin position="91"/>
        <end position="111"/>
    </location>
</feature>
<dbReference type="SUPFAM" id="SSF50985">
    <property type="entry name" value="RCC1/BLIP-II"/>
    <property type="match status" value="3"/>
</dbReference>
<dbReference type="InterPro" id="IPR000408">
    <property type="entry name" value="Reg_chr_condens"/>
</dbReference>
<dbReference type="SUPFAM" id="SSF52743">
    <property type="entry name" value="Subtilisin-like"/>
    <property type="match status" value="1"/>
</dbReference>
<dbReference type="InterPro" id="IPR058923">
    <property type="entry name" value="RCC1-like_dom"/>
</dbReference>
<name>A0A3D9SM04_9ACTN</name>
<organism evidence="5 6">
    <name type="scientific">Thermomonospora umbrina</name>
    <dbReference type="NCBI Taxonomy" id="111806"/>
    <lineage>
        <taxon>Bacteria</taxon>
        <taxon>Bacillati</taxon>
        <taxon>Actinomycetota</taxon>
        <taxon>Actinomycetes</taxon>
        <taxon>Streptosporangiales</taxon>
        <taxon>Thermomonosporaceae</taxon>
        <taxon>Thermomonospora</taxon>
    </lineage>
</organism>
<dbReference type="GO" id="GO:0006508">
    <property type="term" value="P:proteolysis"/>
    <property type="evidence" value="ECO:0007669"/>
    <property type="project" value="InterPro"/>
</dbReference>
<feature type="compositionally biased region" description="Basic and acidic residues" evidence="3">
    <location>
        <begin position="91"/>
        <end position="110"/>
    </location>
</feature>
<accession>A0A3D9SM04</accession>
<evidence type="ECO:0000256" key="1">
    <source>
        <dbReference type="ARBA" id="ARBA00022658"/>
    </source>
</evidence>
<evidence type="ECO:0000256" key="2">
    <source>
        <dbReference type="ARBA" id="ARBA00022737"/>
    </source>
</evidence>
<dbReference type="GO" id="GO:0004252">
    <property type="term" value="F:serine-type endopeptidase activity"/>
    <property type="evidence" value="ECO:0007669"/>
    <property type="project" value="InterPro"/>
</dbReference>
<gene>
    <name evidence="5" type="ORF">DFJ69_2405</name>
</gene>
<dbReference type="PROSITE" id="PS50012">
    <property type="entry name" value="RCC1_3"/>
    <property type="match status" value="12"/>
</dbReference>
<keyword evidence="1" id="KW-0344">Guanine-nucleotide releasing factor</keyword>
<dbReference type="EMBL" id="QTTT01000001">
    <property type="protein sequence ID" value="REE96952.1"/>
    <property type="molecule type" value="Genomic_DNA"/>
</dbReference>
<comment type="caution">
    <text evidence="5">The sequence shown here is derived from an EMBL/GenBank/DDBJ whole genome shotgun (WGS) entry which is preliminary data.</text>
</comment>
<feature type="domain" description="RCC1-like" evidence="4">
    <location>
        <begin position="325"/>
        <end position="570"/>
    </location>
</feature>
<evidence type="ECO:0000313" key="6">
    <source>
        <dbReference type="Proteomes" id="UP000256661"/>
    </source>
</evidence>
<evidence type="ECO:0000259" key="4">
    <source>
        <dbReference type="Pfam" id="PF25390"/>
    </source>
</evidence>
<protein>
    <submittedName>
        <fullName evidence="5">Alpha-tubulin suppressor-like RCC1 family protein</fullName>
    </submittedName>
</protein>
<dbReference type="GO" id="GO:0005085">
    <property type="term" value="F:guanyl-nucleotide exchange factor activity"/>
    <property type="evidence" value="ECO:0007669"/>
    <property type="project" value="TreeGrafter"/>
</dbReference>
<dbReference type="InterPro" id="IPR036852">
    <property type="entry name" value="Peptidase_S8/S53_dom_sf"/>
</dbReference>
<dbReference type="Pfam" id="PF25390">
    <property type="entry name" value="WD40_RLD"/>
    <property type="match status" value="2"/>
</dbReference>
<dbReference type="AlphaFoldDB" id="A0A3D9SM04"/>
<evidence type="ECO:0000256" key="3">
    <source>
        <dbReference type="SAM" id="MobiDB-lite"/>
    </source>
</evidence>
<dbReference type="GO" id="GO:0005737">
    <property type="term" value="C:cytoplasm"/>
    <property type="evidence" value="ECO:0007669"/>
    <property type="project" value="TreeGrafter"/>
</dbReference>
<keyword evidence="2" id="KW-0677">Repeat</keyword>
<feature type="region of interest" description="Disordered" evidence="3">
    <location>
        <begin position="1199"/>
        <end position="1218"/>
    </location>
</feature>
<feature type="compositionally biased region" description="Polar residues" evidence="3">
    <location>
        <begin position="1202"/>
        <end position="1218"/>
    </location>
</feature>
<dbReference type="PANTHER" id="PTHR45982:SF1">
    <property type="entry name" value="REGULATOR OF CHROMOSOME CONDENSATION"/>
    <property type="match status" value="1"/>
</dbReference>